<comment type="subcellular location">
    <subcellularLocation>
        <location evidence="1">Membrane</location>
    </subcellularLocation>
</comment>
<comment type="similarity">
    <text evidence="2">Belongs to the ATPase delta chain family.</text>
</comment>
<dbReference type="Pfam" id="PF00213">
    <property type="entry name" value="OSCP"/>
    <property type="match status" value="1"/>
</dbReference>
<dbReference type="AlphaFoldDB" id="A0ABC8UN84"/>
<evidence type="ECO:0000256" key="2">
    <source>
        <dbReference type="ARBA" id="ARBA00007046"/>
    </source>
</evidence>
<dbReference type="SUPFAM" id="SSF47928">
    <property type="entry name" value="N-terminal domain of the delta subunit of the F1F0-ATP synthase"/>
    <property type="match status" value="1"/>
</dbReference>
<keyword evidence="5" id="KW-0375">Hydrogen ion transport</keyword>
<dbReference type="GO" id="GO:1902600">
    <property type="term" value="P:proton transmembrane transport"/>
    <property type="evidence" value="ECO:0007669"/>
    <property type="project" value="UniProtKB-KW"/>
</dbReference>
<accession>A0ABC8UN84</accession>
<evidence type="ECO:0000256" key="9">
    <source>
        <dbReference type="SAM" id="MobiDB-lite"/>
    </source>
</evidence>
<comment type="subunit">
    <text evidence="3">F-type ATPases have 2 components, CF(1) - the catalytic core - and CF(0) - the membrane proton channel. CF(1) has five subunits: alpha(3), beta(3), gamma(1), delta(1), epsilon(1). CF(0) has three main subunits: a, b and c.</text>
</comment>
<dbReference type="InterPro" id="IPR000711">
    <property type="entry name" value="ATPase_OSCP/dsu"/>
</dbReference>
<reference evidence="10 11" key="1">
    <citation type="submission" date="2024-02" db="EMBL/GenBank/DDBJ databases">
        <authorList>
            <person name="Vignale AGUSTIN F."/>
            <person name="Sosa J E."/>
            <person name="Modenutti C."/>
        </authorList>
    </citation>
    <scope>NUCLEOTIDE SEQUENCE [LARGE SCALE GENOMIC DNA]</scope>
</reference>
<feature type="region of interest" description="Disordered" evidence="9">
    <location>
        <begin position="1"/>
        <end position="25"/>
    </location>
</feature>
<dbReference type="InterPro" id="IPR026015">
    <property type="entry name" value="ATP_synth_OSCP/delta_N_sf"/>
</dbReference>
<keyword evidence="7" id="KW-0472">Membrane</keyword>
<feature type="compositionally biased region" description="Polar residues" evidence="9">
    <location>
        <begin position="1"/>
        <end position="15"/>
    </location>
</feature>
<keyword evidence="11" id="KW-1185">Reference proteome</keyword>
<name>A0ABC8UN84_9AQUA</name>
<dbReference type="Proteomes" id="UP001642360">
    <property type="component" value="Unassembled WGS sequence"/>
</dbReference>
<comment type="caution">
    <text evidence="10">The sequence shown here is derived from an EMBL/GenBank/DDBJ whole genome shotgun (WGS) entry which is preliminary data.</text>
</comment>
<evidence type="ECO:0000256" key="4">
    <source>
        <dbReference type="ARBA" id="ARBA00022448"/>
    </source>
</evidence>
<keyword evidence="8" id="KW-0066">ATP synthesis</keyword>
<evidence type="ECO:0000256" key="7">
    <source>
        <dbReference type="ARBA" id="ARBA00023136"/>
    </source>
</evidence>
<evidence type="ECO:0000256" key="1">
    <source>
        <dbReference type="ARBA" id="ARBA00004370"/>
    </source>
</evidence>
<protein>
    <submittedName>
        <fullName evidence="10">Uncharacterized protein</fullName>
    </submittedName>
</protein>
<dbReference type="Gene3D" id="1.10.520.20">
    <property type="entry name" value="N-terminal domain of the delta subunit of the F1F0-ATP synthase"/>
    <property type="match status" value="1"/>
</dbReference>
<evidence type="ECO:0000256" key="8">
    <source>
        <dbReference type="ARBA" id="ARBA00023310"/>
    </source>
</evidence>
<keyword evidence="4" id="KW-0813">Transport</keyword>
<dbReference type="EMBL" id="CAUOFW020008313">
    <property type="protein sequence ID" value="CAK9182332.1"/>
    <property type="molecule type" value="Genomic_DNA"/>
</dbReference>
<feature type="non-terminal residue" evidence="10">
    <location>
        <position position="1"/>
    </location>
</feature>
<evidence type="ECO:0000313" key="10">
    <source>
        <dbReference type="EMBL" id="CAK9182332.1"/>
    </source>
</evidence>
<dbReference type="GO" id="GO:0006754">
    <property type="term" value="P:ATP biosynthetic process"/>
    <property type="evidence" value="ECO:0007669"/>
    <property type="project" value="UniProtKB-KW"/>
</dbReference>
<evidence type="ECO:0000256" key="6">
    <source>
        <dbReference type="ARBA" id="ARBA00023065"/>
    </source>
</evidence>
<organism evidence="10 11">
    <name type="scientific">Ilex paraguariensis</name>
    <name type="common">yerba mate</name>
    <dbReference type="NCBI Taxonomy" id="185542"/>
    <lineage>
        <taxon>Eukaryota</taxon>
        <taxon>Viridiplantae</taxon>
        <taxon>Streptophyta</taxon>
        <taxon>Embryophyta</taxon>
        <taxon>Tracheophyta</taxon>
        <taxon>Spermatophyta</taxon>
        <taxon>Magnoliopsida</taxon>
        <taxon>eudicotyledons</taxon>
        <taxon>Gunneridae</taxon>
        <taxon>Pentapetalae</taxon>
        <taxon>asterids</taxon>
        <taxon>campanulids</taxon>
        <taxon>Aquifoliales</taxon>
        <taxon>Aquifoliaceae</taxon>
        <taxon>Ilex</taxon>
    </lineage>
</organism>
<evidence type="ECO:0000256" key="3">
    <source>
        <dbReference type="ARBA" id="ARBA00011648"/>
    </source>
</evidence>
<dbReference type="PANTHER" id="PTHR11910">
    <property type="entry name" value="ATP SYNTHASE DELTA CHAIN"/>
    <property type="match status" value="1"/>
</dbReference>
<evidence type="ECO:0000256" key="5">
    <source>
        <dbReference type="ARBA" id="ARBA00022781"/>
    </source>
</evidence>
<dbReference type="GO" id="GO:0016020">
    <property type="term" value="C:membrane"/>
    <property type="evidence" value="ECO:0007669"/>
    <property type="project" value="UniProtKB-SubCell"/>
</dbReference>
<gene>
    <name evidence="10" type="ORF">ILEXP_LOCUS52474</name>
</gene>
<sequence length="93" mass="10182">VSSLSNSQKSPSRSTGRTHYHGARMADSAAGSYDNALIEVANSNGTLEATSADIEKVEKFVSNPKVFYFFSNPTVDIAKKREVLDELRHAICF</sequence>
<proteinExistence type="inferred from homology"/>
<keyword evidence="6" id="KW-0406">Ion transport</keyword>
<evidence type="ECO:0000313" key="11">
    <source>
        <dbReference type="Proteomes" id="UP001642360"/>
    </source>
</evidence>